<sequence>MAKTTKSTQSFVKINEIKDDVVILKGGGVRALIECSSINFALKSESEQDALVFQFQNFLNSLDFYIQIFINSRFLNIDDYIDMLKAKEQEQQNDLLRIQTGEYIDFIKDFVQASNIVSTDFYVVVPMNTSDIIGVTSSESGGGLFGLLSAILPKPKNEEDAPGRIDPKFEHYKNQLSQRVEFVKAGLHRMGITTKTLNTEELIMLFWNMHNPQNLQKRTLMKSVFEKFQTE</sequence>
<proteinExistence type="predicted"/>
<dbReference type="Pfam" id="PF26593">
    <property type="entry name" value="TraC-like"/>
    <property type="match status" value="1"/>
</dbReference>
<comment type="caution">
    <text evidence="2">The sequence shown here is derived from an EMBL/GenBank/DDBJ whole genome shotgun (WGS) entry which is preliminary data.</text>
</comment>
<feature type="domain" description="TraC-like" evidence="1">
    <location>
        <begin position="25"/>
        <end position="207"/>
    </location>
</feature>
<evidence type="ECO:0000313" key="3">
    <source>
        <dbReference type="Proteomes" id="UP000177932"/>
    </source>
</evidence>
<dbReference type="AlphaFoldDB" id="A0A1G2H6W8"/>
<organism evidence="2 3">
    <name type="scientific">Candidatus Spechtbacteria bacterium RIFCSPHIGHO2_01_FULL_43_30</name>
    <dbReference type="NCBI Taxonomy" id="1802158"/>
    <lineage>
        <taxon>Bacteria</taxon>
        <taxon>Candidatus Spechtiibacteriota</taxon>
    </lineage>
</organism>
<evidence type="ECO:0000313" key="2">
    <source>
        <dbReference type="EMBL" id="OGZ58089.1"/>
    </source>
</evidence>
<dbReference type="Proteomes" id="UP000177932">
    <property type="component" value="Unassembled WGS sequence"/>
</dbReference>
<evidence type="ECO:0000259" key="1">
    <source>
        <dbReference type="Pfam" id="PF26593"/>
    </source>
</evidence>
<dbReference type="EMBL" id="MHOD01000014">
    <property type="protein sequence ID" value="OGZ58089.1"/>
    <property type="molecule type" value="Genomic_DNA"/>
</dbReference>
<gene>
    <name evidence="2" type="ORF">A2827_02590</name>
</gene>
<accession>A0A1G2H6W8</accession>
<dbReference type="STRING" id="1802158.A2827_02590"/>
<dbReference type="InterPro" id="IPR058596">
    <property type="entry name" value="TraC-like_dom"/>
</dbReference>
<reference evidence="2 3" key="1">
    <citation type="journal article" date="2016" name="Nat. Commun.">
        <title>Thousands of microbial genomes shed light on interconnected biogeochemical processes in an aquifer system.</title>
        <authorList>
            <person name="Anantharaman K."/>
            <person name="Brown C.T."/>
            <person name="Hug L.A."/>
            <person name="Sharon I."/>
            <person name="Castelle C.J."/>
            <person name="Probst A.J."/>
            <person name="Thomas B.C."/>
            <person name="Singh A."/>
            <person name="Wilkins M.J."/>
            <person name="Karaoz U."/>
            <person name="Brodie E.L."/>
            <person name="Williams K.H."/>
            <person name="Hubbard S.S."/>
            <person name="Banfield J.F."/>
        </authorList>
    </citation>
    <scope>NUCLEOTIDE SEQUENCE [LARGE SCALE GENOMIC DNA]</scope>
</reference>
<protein>
    <recommendedName>
        <fullName evidence="1">TraC-like domain-containing protein</fullName>
    </recommendedName>
</protein>
<name>A0A1G2H6W8_9BACT</name>